<evidence type="ECO:0000256" key="2">
    <source>
        <dbReference type="ARBA" id="ARBA00023125"/>
    </source>
</evidence>
<dbReference type="Gene3D" id="1.10.10.10">
    <property type="entry name" value="Winged helix-like DNA-binding domain superfamily/Winged helix DNA-binding domain"/>
    <property type="match status" value="1"/>
</dbReference>
<evidence type="ECO:0000259" key="4">
    <source>
        <dbReference type="PROSITE" id="PS51077"/>
    </source>
</evidence>
<dbReference type="PANTHER" id="PTHR30136">
    <property type="entry name" value="HELIX-TURN-HELIX TRANSCRIPTIONAL REGULATOR, ICLR FAMILY"/>
    <property type="match status" value="1"/>
</dbReference>
<dbReference type="PROSITE" id="PS51077">
    <property type="entry name" value="HTH_ICLR"/>
    <property type="match status" value="1"/>
</dbReference>
<keyword evidence="2" id="KW-0238">DNA-binding</keyword>
<dbReference type="Pfam" id="PF01614">
    <property type="entry name" value="IclR_C"/>
    <property type="match status" value="1"/>
</dbReference>
<keyword evidence="1" id="KW-0805">Transcription regulation</keyword>
<feature type="domain" description="IclR-ED" evidence="5">
    <location>
        <begin position="79"/>
        <end position="262"/>
    </location>
</feature>
<proteinExistence type="predicted"/>
<keyword evidence="3" id="KW-0804">Transcription</keyword>
<dbReference type="SMART" id="SM00346">
    <property type="entry name" value="HTH_ICLR"/>
    <property type="match status" value="1"/>
</dbReference>
<protein>
    <submittedName>
        <fullName evidence="6">IclR family transcriptional regulator</fullName>
    </submittedName>
</protein>
<evidence type="ECO:0000259" key="5">
    <source>
        <dbReference type="PROSITE" id="PS51078"/>
    </source>
</evidence>
<name>A0ABU1F9M8_9RHOB</name>
<dbReference type="RefSeq" id="WP_310457795.1">
    <property type="nucleotide sequence ID" value="NZ_JAVKPH010000014.1"/>
</dbReference>
<feature type="domain" description="HTH iclR-type" evidence="4">
    <location>
        <begin position="17"/>
        <end position="78"/>
    </location>
</feature>
<dbReference type="InterPro" id="IPR005471">
    <property type="entry name" value="Tscrpt_reg_IclR_N"/>
</dbReference>
<sequence>MSEFRLPEGEVDDRLYLQSVARALDVLESFGPGRSQMSLSEIAQAVGANKSAIQRTVQTLQARNYLRRGDQRGYMLGSRVLDLTFEYLRNHPYVIRVTPVMAELRRNVGERIDFSIFDYTTIIYAVRMQSKRETLNASLVGRRLMSFGTSGGRACLSLLPDEVVMDILERSPRQKFTPHTVTEIPELMDRIRQAREDRYALAISEYLTGEIVIGAAIRGPNGFPVGAIHIAGMHSELSVDHMRAHVAPLLLEAVRAVELSHG</sequence>
<comment type="caution">
    <text evidence="6">The sequence shown here is derived from an EMBL/GenBank/DDBJ whole genome shotgun (WGS) entry which is preliminary data.</text>
</comment>
<dbReference type="InterPro" id="IPR036390">
    <property type="entry name" value="WH_DNA-bd_sf"/>
</dbReference>
<evidence type="ECO:0000313" key="6">
    <source>
        <dbReference type="EMBL" id="MDR5653557.1"/>
    </source>
</evidence>
<gene>
    <name evidence="6" type="ORF">RGD00_13145</name>
</gene>
<dbReference type="PROSITE" id="PS51078">
    <property type="entry name" value="ICLR_ED"/>
    <property type="match status" value="1"/>
</dbReference>
<accession>A0ABU1F9M8</accession>
<dbReference type="SUPFAM" id="SSF55781">
    <property type="entry name" value="GAF domain-like"/>
    <property type="match status" value="1"/>
</dbReference>
<evidence type="ECO:0000313" key="7">
    <source>
        <dbReference type="Proteomes" id="UP001247754"/>
    </source>
</evidence>
<dbReference type="SUPFAM" id="SSF46785">
    <property type="entry name" value="Winged helix' DNA-binding domain"/>
    <property type="match status" value="1"/>
</dbReference>
<dbReference type="Gene3D" id="3.30.450.40">
    <property type="match status" value="1"/>
</dbReference>
<dbReference type="PANTHER" id="PTHR30136:SF35">
    <property type="entry name" value="HTH-TYPE TRANSCRIPTIONAL REGULATOR RV1719"/>
    <property type="match status" value="1"/>
</dbReference>
<dbReference type="EMBL" id="JAVKPH010000014">
    <property type="protein sequence ID" value="MDR5653557.1"/>
    <property type="molecule type" value="Genomic_DNA"/>
</dbReference>
<reference evidence="6 7" key="1">
    <citation type="submission" date="2023-09" db="EMBL/GenBank/DDBJ databases">
        <title>Xinfangfangia sedmenti sp. nov., isolated the sedment.</title>
        <authorList>
            <person name="Xu L."/>
        </authorList>
    </citation>
    <scope>NUCLEOTIDE SEQUENCE [LARGE SCALE GENOMIC DNA]</scope>
    <source>
        <strain evidence="6 7">LG-4</strain>
    </source>
</reference>
<keyword evidence="7" id="KW-1185">Reference proteome</keyword>
<evidence type="ECO:0000256" key="1">
    <source>
        <dbReference type="ARBA" id="ARBA00023015"/>
    </source>
</evidence>
<dbReference type="InterPro" id="IPR050707">
    <property type="entry name" value="HTH_MetabolicPath_Reg"/>
</dbReference>
<dbReference type="Proteomes" id="UP001247754">
    <property type="component" value="Unassembled WGS sequence"/>
</dbReference>
<dbReference type="InterPro" id="IPR029016">
    <property type="entry name" value="GAF-like_dom_sf"/>
</dbReference>
<dbReference type="InterPro" id="IPR036388">
    <property type="entry name" value="WH-like_DNA-bd_sf"/>
</dbReference>
<dbReference type="InterPro" id="IPR014757">
    <property type="entry name" value="Tscrpt_reg_IclR_C"/>
</dbReference>
<evidence type="ECO:0000256" key="3">
    <source>
        <dbReference type="ARBA" id="ARBA00023163"/>
    </source>
</evidence>
<dbReference type="Pfam" id="PF09339">
    <property type="entry name" value="HTH_IclR"/>
    <property type="match status" value="1"/>
</dbReference>
<organism evidence="6 7">
    <name type="scientific">Ruixingdingia sedimenti</name>
    <dbReference type="NCBI Taxonomy" id="3073604"/>
    <lineage>
        <taxon>Bacteria</taxon>
        <taxon>Pseudomonadati</taxon>
        <taxon>Pseudomonadota</taxon>
        <taxon>Alphaproteobacteria</taxon>
        <taxon>Rhodobacterales</taxon>
        <taxon>Paracoccaceae</taxon>
        <taxon>Ruixingdingia</taxon>
    </lineage>
</organism>